<evidence type="ECO:0000313" key="3">
    <source>
        <dbReference type="Proteomes" id="UP001352852"/>
    </source>
</evidence>
<dbReference type="EMBL" id="JAHUTJ010058174">
    <property type="protein sequence ID" value="MED6286976.1"/>
    <property type="molecule type" value="Genomic_DNA"/>
</dbReference>
<dbReference type="Proteomes" id="UP001352852">
    <property type="component" value="Unassembled WGS sequence"/>
</dbReference>
<dbReference type="Gene3D" id="3.30.1370.50">
    <property type="entry name" value="R3H-like domain"/>
    <property type="match status" value="1"/>
</dbReference>
<evidence type="ECO:0000256" key="1">
    <source>
        <dbReference type="SAM" id="MobiDB-lite"/>
    </source>
</evidence>
<dbReference type="InterPro" id="IPR051937">
    <property type="entry name" value="R3H_domain_containing"/>
</dbReference>
<dbReference type="PANTHER" id="PTHR15672">
    <property type="entry name" value="CAMP-REGULATED PHOSPHOPROTEIN 21 RELATED R3H DOMAIN CONTAINING PROTEIN"/>
    <property type="match status" value="1"/>
</dbReference>
<accession>A0ABU7EIV4</accession>
<organism evidence="2 3">
    <name type="scientific">Characodon lateralis</name>
    <dbReference type="NCBI Taxonomy" id="208331"/>
    <lineage>
        <taxon>Eukaryota</taxon>
        <taxon>Metazoa</taxon>
        <taxon>Chordata</taxon>
        <taxon>Craniata</taxon>
        <taxon>Vertebrata</taxon>
        <taxon>Euteleostomi</taxon>
        <taxon>Actinopterygii</taxon>
        <taxon>Neopterygii</taxon>
        <taxon>Teleostei</taxon>
        <taxon>Neoteleostei</taxon>
        <taxon>Acanthomorphata</taxon>
        <taxon>Ovalentaria</taxon>
        <taxon>Atherinomorphae</taxon>
        <taxon>Cyprinodontiformes</taxon>
        <taxon>Goodeidae</taxon>
        <taxon>Characodon</taxon>
    </lineage>
</organism>
<feature type="region of interest" description="Disordered" evidence="1">
    <location>
        <begin position="1"/>
        <end position="20"/>
    </location>
</feature>
<keyword evidence="3" id="KW-1185">Reference proteome</keyword>
<feature type="non-terminal residue" evidence="2">
    <location>
        <position position="160"/>
    </location>
</feature>
<evidence type="ECO:0000313" key="2">
    <source>
        <dbReference type="EMBL" id="MED6286976.1"/>
    </source>
</evidence>
<proteinExistence type="predicted"/>
<reference evidence="2 3" key="1">
    <citation type="submission" date="2021-06" db="EMBL/GenBank/DDBJ databases">
        <authorList>
            <person name="Palmer J.M."/>
        </authorList>
    </citation>
    <scope>NUCLEOTIDE SEQUENCE [LARGE SCALE GENOMIC DNA]</scope>
    <source>
        <strain evidence="2 3">CL_MEX2019</strain>
        <tissue evidence="2">Muscle</tissue>
    </source>
</reference>
<dbReference type="InterPro" id="IPR036867">
    <property type="entry name" value="R3H_dom_sf"/>
</dbReference>
<name>A0ABU7EIV4_9TELE</name>
<feature type="region of interest" description="Disordered" evidence="1">
    <location>
        <begin position="68"/>
        <end position="121"/>
    </location>
</feature>
<gene>
    <name evidence="2" type="ORF">CHARACLAT_011738</name>
</gene>
<comment type="caution">
    <text evidence="2">The sequence shown here is derived from an EMBL/GenBank/DDBJ whole genome shotgun (WGS) entry which is preliminary data.</text>
</comment>
<dbReference type="SUPFAM" id="SSF82708">
    <property type="entry name" value="R3H domain"/>
    <property type="match status" value="1"/>
</dbReference>
<protein>
    <submittedName>
        <fullName evidence="2">Uncharacterized protein</fullName>
    </submittedName>
</protein>
<dbReference type="PANTHER" id="PTHR15672:SF8">
    <property type="entry name" value="PROTEIN ENCORE"/>
    <property type="match status" value="1"/>
</dbReference>
<sequence>MTEVESADVLAKPCDTESCPSPSLCLPSCSEKRGEECHADMKIQQQELCNQVIPKKMFKPKGKLVRSMAFSEESSPFEETKASPGPNIPFSCHDNEKTSSRENSPNPKKPSLSKESSVEYTDSTGIDLDQFIEDTVNSNPRDRLTLLKLEQDMTDFIYSN</sequence>